<evidence type="ECO:0000256" key="1">
    <source>
        <dbReference type="SAM" id="Phobius"/>
    </source>
</evidence>
<organism evidence="2 3">
    <name type="scientific">Lysobacter panacisoli</name>
    <dbReference type="NCBI Taxonomy" id="1255263"/>
    <lineage>
        <taxon>Bacteria</taxon>
        <taxon>Pseudomonadati</taxon>
        <taxon>Pseudomonadota</taxon>
        <taxon>Gammaproteobacteria</taxon>
        <taxon>Lysobacterales</taxon>
        <taxon>Lysobacteraceae</taxon>
        <taxon>Lysobacter</taxon>
    </lineage>
</organism>
<evidence type="ECO:0008006" key="4">
    <source>
        <dbReference type="Google" id="ProtNLM"/>
    </source>
</evidence>
<sequence>MPNSLRSSNASAPCRLEWRPSRWLIVALFALGILAALAVLTCEMPMPCAIPLAIGAIGQGIWSARREARRPRYWLVIAPTGQATLDGQALAAWSVQWRGPLAFLRYREASGQRGRLCWWPDTLPSPARRELRLAVPVQGDARSHASMAS</sequence>
<keyword evidence="1" id="KW-0812">Transmembrane</keyword>
<accession>A0ABP9LDV5</accession>
<keyword evidence="3" id="KW-1185">Reference proteome</keyword>
<comment type="caution">
    <text evidence="2">The sequence shown here is derived from an EMBL/GenBank/DDBJ whole genome shotgun (WGS) entry which is preliminary data.</text>
</comment>
<evidence type="ECO:0000313" key="3">
    <source>
        <dbReference type="Proteomes" id="UP001501083"/>
    </source>
</evidence>
<proteinExistence type="predicted"/>
<feature type="transmembrane region" description="Helical" evidence="1">
    <location>
        <begin position="21"/>
        <end position="38"/>
    </location>
</feature>
<dbReference type="Proteomes" id="UP001501083">
    <property type="component" value="Unassembled WGS sequence"/>
</dbReference>
<evidence type="ECO:0000313" key="2">
    <source>
        <dbReference type="EMBL" id="GAA5074916.1"/>
    </source>
</evidence>
<dbReference type="EMBL" id="BAABKY010000002">
    <property type="protein sequence ID" value="GAA5074916.1"/>
    <property type="molecule type" value="Genomic_DNA"/>
</dbReference>
<dbReference type="RefSeq" id="WP_158985983.1">
    <property type="nucleotide sequence ID" value="NZ_BAABKY010000002.1"/>
</dbReference>
<protein>
    <recommendedName>
        <fullName evidence="4">Toxin CptA</fullName>
    </recommendedName>
</protein>
<gene>
    <name evidence="2" type="ORF">GCM10025759_17850</name>
</gene>
<keyword evidence="1" id="KW-0472">Membrane</keyword>
<reference evidence="3" key="1">
    <citation type="journal article" date="2019" name="Int. J. Syst. Evol. Microbiol.">
        <title>The Global Catalogue of Microorganisms (GCM) 10K type strain sequencing project: providing services to taxonomists for standard genome sequencing and annotation.</title>
        <authorList>
            <consortium name="The Broad Institute Genomics Platform"/>
            <consortium name="The Broad Institute Genome Sequencing Center for Infectious Disease"/>
            <person name="Wu L."/>
            <person name="Ma J."/>
        </authorList>
    </citation>
    <scope>NUCLEOTIDE SEQUENCE [LARGE SCALE GENOMIC DNA]</scope>
    <source>
        <strain evidence="3">JCM 19212</strain>
    </source>
</reference>
<keyword evidence="1" id="KW-1133">Transmembrane helix</keyword>
<name>A0ABP9LDV5_9GAMM</name>